<feature type="transmembrane region" description="Helical" evidence="1">
    <location>
        <begin position="53"/>
        <end position="76"/>
    </location>
</feature>
<comment type="caution">
    <text evidence="2">The sequence shown here is derived from an EMBL/GenBank/DDBJ whole genome shotgun (WGS) entry which is preliminary data.</text>
</comment>
<dbReference type="Proteomes" id="UP000011519">
    <property type="component" value="Unassembled WGS sequence"/>
</dbReference>
<proteinExistence type="predicted"/>
<reference evidence="2 3" key="1">
    <citation type="journal article" date="2014" name="PLoS Genet.">
        <title>Phylogenetically driven sequencing of extremely halophilic archaea reveals strategies for static and dynamic osmo-response.</title>
        <authorList>
            <person name="Becker E.A."/>
            <person name="Seitzer P.M."/>
            <person name="Tritt A."/>
            <person name="Larsen D."/>
            <person name="Krusor M."/>
            <person name="Yao A.I."/>
            <person name="Wu D."/>
            <person name="Madern D."/>
            <person name="Eisen J.A."/>
            <person name="Darling A.E."/>
            <person name="Facciotti M.T."/>
        </authorList>
    </citation>
    <scope>NUCLEOTIDE SEQUENCE [LARGE SCALE GENOMIC DNA]</scope>
    <source>
        <strain evidence="2 3">JCM 10989</strain>
    </source>
</reference>
<dbReference type="PATRIC" id="fig|1227493.4.peg.1267"/>
<feature type="transmembrane region" description="Helical" evidence="1">
    <location>
        <begin position="209"/>
        <end position="231"/>
    </location>
</feature>
<organism evidence="2 3">
    <name type="scientific">Natrialba hulunbeirensis JCM 10989</name>
    <dbReference type="NCBI Taxonomy" id="1227493"/>
    <lineage>
        <taxon>Archaea</taxon>
        <taxon>Methanobacteriati</taxon>
        <taxon>Methanobacteriota</taxon>
        <taxon>Stenosarchaea group</taxon>
        <taxon>Halobacteria</taxon>
        <taxon>Halobacteriales</taxon>
        <taxon>Natrialbaceae</taxon>
        <taxon>Natrialba</taxon>
    </lineage>
</organism>
<evidence type="ECO:0000256" key="1">
    <source>
        <dbReference type="SAM" id="Phobius"/>
    </source>
</evidence>
<feature type="transmembrane region" description="Helical" evidence="1">
    <location>
        <begin position="88"/>
        <end position="107"/>
    </location>
</feature>
<keyword evidence="3" id="KW-1185">Reference proteome</keyword>
<feature type="transmembrane region" description="Helical" evidence="1">
    <location>
        <begin position="161"/>
        <end position="189"/>
    </location>
</feature>
<accession>M0A6I9</accession>
<evidence type="ECO:0000313" key="2">
    <source>
        <dbReference type="EMBL" id="ELY92948.1"/>
    </source>
</evidence>
<dbReference type="AlphaFoldDB" id="M0A6I9"/>
<protein>
    <submittedName>
        <fullName evidence="2">Uncharacterized protein</fullName>
    </submittedName>
</protein>
<keyword evidence="1" id="KW-0812">Transmembrane</keyword>
<keyword evidence="1" id="KW-1133">Transmembrane helix</keyword>
<keyword evidence="1" id="KW-0472">Membrane</keyword>
<evidence type="ECO:0000313" key="3">
    <source>
        <dbReference type="Proteomes" id="UP000011519"/>
    </source>
</evidence>
<dbReference type="RefSeq" id="WP_006652521.1">
    <property type="nucleotide sequence ID" value="NZ_AOIM01000015.1"/>
</dbReference>
<feature type="transmembrane region" description="Helical" evidence="1">
    <location>
        <begin position="119"/>
        <end position="140"/>
    </location>
</feature>
<feature type="transmembrane region" description="Helical" evidence="1">
    <location>
        <begin position="21"/>
        <end position="41"/>
    </location>
</feature>
<sequence>MSSFETPQETERGFGLSSREARVIGGASILMGINVVLMYAFAQIPQLAEINNYLFGVAPILGVIVYGAAIMGGELVAERGVKGGDMGIAFVGMLILQLAFGIFGAGVLSQAPQVLQVEILGLTAVVVAVMTALISGYVYARSTTFEHWGRFANFSFIGGVLVILVGSFVLPVLLLVGFVLIFLGFLLRLGYEIWQVRDNRDASAALQTIGVYIAVAGVFVHVLQLVLRYVLSQE</sequence>
<dbReference type="EMBL" id="AOIM01000015">
    <property type="protein sequence ID" value="ELY92948.1"/>
    <property type="molecule type" value="Genomic_DNA"/>
</dbReference>
<name>M0A6I9_9EURY</name>
<dbReference type="OrthoDB" id="201179at2157"/>
<gene>
    <name evidence="2" type="ORF">C483_06440</name>
</gene>